<accession>A9UR37</accession>
<reference evidence="3 4" key="1">
    <citation type="journal article" date="2008" name="Nature">
        <title>The genome of the choanoflagellate Monosiga brevicollis and the origin of metazoans.</title>
        <authorList>
            <consortium name="JGI Sequencing"/>
            <person name="King N."/>
            <person name="Westbrook M.J."/>
            <person name="Young S.L."/>
            <person name="Kuo A."/>
            <person name="Abedin M."/>
            <person name="Chapman J."/>
            <person name="Fairclough S."/>
            <person name="Hellsten U."/>
            <person name="Isogai Y."/>
            <person name="Letunic I."/>
            <person name="Marr M."/>
            <person name="Pincus D."/>
            <person name="Putnam N."/>
            <person name="Rokas A."/>
            <person name="Wright K.J."/>
            <person name="Zuzow R."/>
            <person name="Dirks W."/>
            <person name="Good M."/>
            <person name="Goodstein D."/>
            <person name="Lemons D."/>
            <person name="Li W."/>
            <person name="Lyons J.B."/>
            <person name="Morris A."/>
            <person name="Nichols S."/>
            <person name="Richter D.J."/>
            <person name="Salamov A."/>
            <person name="Bork P."/>
            <person name="Lim W.A."/>
            <person name="Manning G."/>
            <person name="Miller W.T."/>
            <person name="McGinnis W."/>
            <person name="Shapiro H."/>
            <person name="Tjian R."/>
            <person name="Grigoriev I.V."/>
            <person name="Rokhsar D."/>
        </authorList>
    </citation>
    <scope>NUCLEOTIDE SEQUENCE [LARGE SCALE GENOMIC DNA]</scope>
    <source>
        <strain evidence="4">MX1 / ATCC 50154</strain>
    </source>
</reference>
<evidence type="ECO:0000256" key="1">
    <source>
        <dbReference type="SAM" id="MobiDB-lite"/>
    </source>
</evidence>
<gene>
    <name evidence="3" type="ORF">MONBRDRAFT_31295</name>
</gene>
<dbReference type="InParanoid" id="A9UR37"/>
<feature type="compositionally biased region" description="Polar residues" evidence="1">
    <location>
        <begin position="1031"/>
        <end position="1045"/>
    </location>
</feature>
<keyword evidence="4" id="KW-1185">Reference proteome</keyword>
<protein>
    <recommendedName>
        <fullName evidence="2">Smr domain-containing protein</fullName>
    </recommendedName>
</protein>
<evidence type="ECO:0000313" key="3">
    <source>
        <dbReference type="EMBL" id="EDQ92180.1"/>
    </source>
</evidence>
<sequence length="1199" mass="133032">MRALALRPWAKPIWPNPAVSQPARGGSFNLPMATRWLSNQRSQLGSQIKRQLQNNLNQSPQSQDGLLKRLRSALLTPIFARSHLRCRKCQTVLSDTSGFSFVRHQDHTGHNLGIVLAGPRALPARTVKQHDFALSDPSQWSRRKGAPALVCRQCRSTLGRLAPLAGTYAGPESLRSLLTARQVAIVTTSLISGNSHVLSTDKWSQLSAAEMYLTTIPVQQLRMHNNESSFSVEAQEFSNETTDQGTFRWHFVLPQADAKSELPTDKELGFFSQVHEEGATNPSGNNTFISQDATPQLSFKHAPQVAEELDEGSDPTTMHLSPATWSPLRALVLFSWDRVRASLEANASNLLAMLGGLSLLRNHAGVQCSLLRHADWHPDLGVERGMVALERLAEKDRLPPAADLAKLIREIALLQQPMRFEIDTPSLLQSLYPLVAKYSPADQRQHFHPLSGDIVACMRHADIGIRAAAEAMVAAGFGFNRRGWHRLCIGLADEQDIEALIEVAGLFEIDIGMSRLPVLSSALQREVSHARPFSLRARLDANMDKVVTLLCAQGARLKGAESRDSYRRCLLLIEAAKNTTGFDIQTRLNDSQDALVLFAKSGSEQQLLKVLSEYEATSNPLRFEVLRTIMSACVFYQDHRELVLAGLNFFDKFGLASIRHQSRFDDTQSNQLLTLALRMSSIVHDLSRAHSYIPLVRNDDPVVHLHYLDVLSRTGKVQTMLHHYRQHLQKHTSASVTTTAFSILIGGHAARGHIVDAVYLWYMSLSHRVAPDTMGFRMLLANLDPMKRADHALLGMALWRDACQHGGFQFQTAKVREGLLDLHLLSMPVARMAVLAFMEDLKLALYRYSHFRAGQPKPALLEEDWHSIRIIPDQHVNGPLFQKYTRLQPDAQPLGLALASQIYRRKPQLGLTNLFKDEDLTSLAQRPTRAWNVPGSSAAFDGVWRPSMLTPPGIYSQVVIVTGKGLNSAGAPVIRPMVQDLLTRRIFPVFQREIQRSSQGAVMLSPAMIEDWLARTTKDGSFANLSIAMPQTQRFSQRQPSTESTIIEGEEDDLDDMESEGNSASDDEMESDAFFDLEGNELITPAFKPPTPIGVGKDPLLELKRETAASAHSRSQPTEGSTHTAVQQEGAVRSERTTRRQRTPSSKASTTSGTTAKTLGLPSNKPSRSAPSIQSSEVAEQRSKANHKTRARSGKHHKS</sequence>
<feature type="compositionally biased region" description="Polar residues" evidence="1">
    <location>
        <begin position="1110"/>
        <end position="1127"/>
    </location>
</feature>
<proteinExistence type="predicted"/>
<feature type="domain" description="Smr" evidence="2">
    <location>
        <begin position="820"/>
        <end position="1007"/>
    </location>
</feature>
<dbReference type="RefSeq" id="XP_001743466.1">
    <property type="nucleotide sequence ID" value="XM_001743414.1"/>
</dbReference>
<dbReference type="AlphaFoldDB" id="A9UR37"/>
<evidence type="ECO:0000259" key="2">
    <source>
        <dbReference type="PROSITE" id="PS50828"/>
    </source>
</evidence>
<feature type="compositionally biased region" description="Basic residues" evidence="1">
    <location>
        <begin position="1184"/>
        <end position="1199"/>
    </location>
</feature>
<dbReference type="Proteomes" id="UP000001357">
    <property type="component" value="Unassembled WGS sequence"/>
</dbReference>
<feature type="compositionally biased region" description="Acidic residues" evidence="1">
    <location>
        <begin position="1048"/>
        <end position="1068"/>
    </location>
</feature>
<dbReference type="InterPro" id="IPR002625">
    <property type="entry name" value="Smr_dom"/>
</dbReference>
<dbReference type="GeneID" id="5888189"/>
<feature type="compositionally biased region" description="Polar residues" evidence="1">
    <location>
        <begin position="1164"/>
        <end position="1178"/>
    </location>
</feature>
<name>A9UR37_MONBE</name>
<dbReference type="PROSITE" id="PS50828">
    <property type="entry name" value="SMR"/>
    <property type="match status" value="1"/>
</dbReference>
<dbReference type="EMBL" id="CH991544">
    <property type="protein sequence ID" value="EDQ92180.1"/>
    <property type="molecule type" value="Genomic_DNA"/>
</dbReference>
<feature type="compositionally biased region" description="Low complexity" evidence="1">
    <location>
        <begin position="1145"/>
        <end position="1161"/>
    </location>
</feature>
<feature type="region of interest" description="Disordered" evidence="1">
    <location>
        <begin position="1031"/>
        <end position="1068"/>
    </location>
</feature>
<feature type="region of interest" description="Disordered" evidence="1">
    <location>
        <begin position="1107"/>
        <end position="1199"/>
    </location>
</feature>
<organism evidence="3 4">
    <name type="scientific">Monosiga brevicollis</name>
    <name type="common">Choanoflagellate</name>
    <dbReference type="NCBI Taxonomy" id="81824"/>
    <lineage>
        <taxon>Eukaryota</taxon>
        <taxon>Choanoflagellata</taxon>
        <taxon>Craspedida</taxon>
        <taxon>Salpingoecidae</taxon>
        <taxon>Monosiga</taxon>
    </lineage>
</organism>
<dbReference type="KEGG" id="mbr:MONBRDRAFT_31295"/>
<evidence type="ECO:0000313" key="4">
    <source>
        <dbReference type="Proteomes" id="UP000001357"/>
    </source>
</evidence>